<dbReference type="PANTHER" id="PTHR13774:SF39">
    <property type="entry name" value="BIOSYNTHESIS PROTEIN, PUTATIVE-RELATED"/>
    <property type="match status" value="1"/>
</dbReference>
<name>A0A242K4W9_9ENTE</name>
<reference evidence="5" key="2">
    <citation type="submission" date="2017-05" db="EMBL/GenBank/DDBJ databases">
        <authorList>
            <consortium name="The Broad Institute Genomics Platform"/>
            <consortium name="The Broad Institute Genomic Center for Infectious Diseases"/>
            <person name="Earl A."/>
            <person name="Manson A."/>
            <person name="Schwartman J."/>
            <person name="Gilmore M."/>
            <person name="Abouelleil A."/>
            <person name="Cao P."/>
            <person name="Chapman S."/>
            <person name="Cusick C."/>
            <person name="Shea T."/>
            <person name="Young S."/>
            <person name="Neafsey D."/>
            <person name="Nusbaum C."/>
            <person name="Birren B."/>
        </authorList>
    </citation>
    <scope>NUCLEOTIDE SEQUENCE</scope>
    <source>
        <strain evidence="5">9E7_DIV0242</strain>
    </source>
</reference>
<dbReference type="Pfam" id="PF02567">
    <property type="entry name" value="PhzC-PhzF"/>
    <property type="match status" value="1"/>
</dbReference>
<proteinExistence type="inferred from homology"/>
<dbReference type="EMBL" id="NGMM01000004">
    <property type="protein sequence ID" value="OTP14483.1"/>
    <property type="molecule type" value="Genomic_DNA"/>
</dbReference>
<dbReference type="Proteomes" id="UP000195141">
    <property type="component" value="Chromosome"/>
</dbReference>
<dbReference type="RefSeq" id="WP_086349624.1">
    <property type="nucleotide sequence ID" value="NZ_CP147247.1"/>
</dbReference>
<gene>
    <name evidence="5" type="ORF">A5888_002244</name>
    <name evidence="4" type="ORF">A5888_002584</name>
</gene>
<organism evidence="4">
    <name type="scientific">Candidatus Enterococcus clewellii</name>
    <dbReference type="NCBI Taxonomy" id="1834193"/>
    <lineage>
        <taxon>Bacteria</taxon>
        <taxon>Bacillati</taxon>
        <taxon>Bacillota</taxon>
        <taxon>Bacilli</taxon>
        <taxon>Lactobacillales</taxon>
        <taxon>Enterococcaceae</taxon>
        <taxon>Enterococcus</taxon>
    </lineage>
</organism>
<evidence type="ECO:0000256" key="3">
    <source>
        <dbReference type="PIRSR" id="PIRSR016184-1"/>
    </source>
</evidence>
<evidence type="ECO:0000313" key="6">
    <source>
        <dbReference type="Proteomes" id="UP000195141"/>
    </source>
</evidence>
<dbReference type="SUPFAM" id="SSF54506">
    <property type="entry name" value="Diaminopimelate epimerase-like"/>
    <property type="match status" value="1"/>
</dbReference>
<dbReference type="GO" id="GO:0005737">
    <property type="term" value="C:cytoplasm"/>
    <property type="evidence" value="ECO:0007669"/>
    <property type="project" value="TreeGrafter"/>
</dbReference>
<reference evidence="4" key="1">
    <citation type="submission" date="2017-05" db="EMBL/GenBank/DDBJ databases">
        <title>The Genome Sequence of Enterococcus sp. 9E7_DIV0242.</title>
        <authorList>
            <consortium name="The Broad Institute Genomics Platform"/>
            <consortium name="The Broad Institute Genomic Center for Infectious Diseases"/>
            <person name="Earl A."/>
            <person name="Manson A."/>
            <person name="Schwartman J."/>
            <person name="Gilmore M."/>
            <person name="Abouelleil A."/>
            <person name="Cao P."/>
            <person name="Chapman S."/>
            <person name="Cusick C."/>
            <person name="Shea T."/>
            <person name="Young S."/>
            <person name="Neafsey D."/>
            <person name="Nusbaum C."/>
            <person name="Birren B."/>
        </authorList>
    </citation>
    <scope>NUCLEOTIDE SEQUENCE [LARGE SCALE GENOMIC DNA]</scope>
    <source>
        <strain evidence="4">9E7_DIV0242</strain>
    </source>
</reference>
<evidence type="ECO:0000313" key="4">
    <source>
        <dbReference type="EMBL" id="OTP14483.1"/>
    </source>
</evidence>
<accession>A0A242K4W9</accession>
<dbReference type="InterPro" id="IPR003719">
    <property type="entry name" value="Phenazine_PhzF-like"/>
</dbReference>
<dbReference type="PANTHER" id="PTHR13774">
    <property type="entry name" value="PHENAZINE BIOSYNTHESIS PROTEIN"/>
    <property type="match status" value="1"/>
</dbReference>
<keyword evidence="2" id="KW-0413">Isomerase</keyword>
<dbReference type="NCBIfam" id="TIGR00654">
    <property type="entry name" value="PhzF_family"/>
    <property type="match status" value="1"/>
</dbReference>
<evidence type="ECO:0000313" key="5">
    <source>
        <dbReference type="EMBL" id="WYJ90487.1"/>
    </source>
</evidence>
<comment type="similarity">
    <text evidence="1">Belongs to the PhzF family.</text>
</comment>
<dbReference type="GO" id="GO:0016853">
    <property type="term" value="F:isomerase activity"/>
    <property type="evidence" value="ECO:0007669"/>
    <property type="project" value="UniProtKB-KW"/>
</dbReference>
<sequence>MKVTTYILHAFTKDGGGGNLAGIVLDTAQLSENDMQRIAKTLNFSETAFLLPSDKADWRVRYFTPVEEVAICGHATVALFSALIQLGKAVIGTYQIETKAGILAVTITKDKQVFLQQTSPQYLDILAIEEVADSLNLSTQDFHETLPIQVVSTGLKDILIPVKSLDILTNLTPDFDKIAQIGRKYQQAGYHVFSLETLQPEATAHCRNFAPLFDIPEESATGTSNAALACYLANYLMHEESLTNEAFLFEQGYAMGIPSEIVTRLSQKNGQIEGIYVGGYASQFVERELNI</sequence>
<dbReference type="PIRSF" id="PIRSF016184">
    <property type="entry name" value="PhzC_PhzF"/>
    <property type="match status" value="1"/>
</dbReference>
<evidence type="ECO:0000256" key="2">
    <source>
        <dbReference type="ARBA" id="ARBA00023235"/>
    </source>
</evidence>
<feature type="active site" evidence="3">
    <location>
        <position position="46"/>
    </location>
</feature>
<dbReference type="EMBL" id="CP147247">
    <property type="protein sequence ID" value="WYJ90487.1"/>
    <property type="molecule type" value="Genomic_DNA"/>
</dbReference>
<reference evidence="5" key="3">
    <citation type="submission" date="2024-03" db="EMBL/GenBank/DDBJ databases">
        <title>The Genome Sequence of Enterococcus sp. DIV0242b.</title>
        <authorList>
            <consortium name="The Broad Institute Genomics Platform"/>
            <consortium name="The Broad Institute Microbial Omics Core"/>
            <consortium name="The Broad Institute Genomic Center for Infectious Diseases"/>
            <person name="Earl A."/>
            <person name="Manson A."/>
            <person name="Gilmore M."/>
            <person name="Schwartman J."/>
            <person name="Shea T."/>
            <person name="Abouelleil A."/>
            <person name="Cao P."/>
            <person name="Chapman S."/>
            <person name="Cusick C."/>
            <person name="Young S."/>
            <person name="Neafsey D."/>
            <person name="Nusbaum C."/>
            <person name="Birren B."/>
        </authorList>
    </citation>
    <scope>NUCLEOTIDE SEQUENCE</scope>
    <source>
        <strain evidence="5">9E7_DIV0242</strain>
    </source>
</reference>
<evidence type="ECO:0000256" key="1">
    <source>
        <dbReference type="ARBA" id="ARBA00008270"/>
    </source>
</evidence>
<dbReference type="OrthoDB" id="9788221at2"/>
<evidence type="ECO:0008006" key="7">
    <source>
        <dbReference type="Google" id="ProtNLM"/>
    </source>
</evidence>
<dbReference type="Gene3D" id="3.10.310.10">
    <property type="entry name" value="Diaminopimelate Epimerase, Chain A, domain 1"/>
    <property type="match status" value="2"/>
</dbReference>
<protein>
    <recommendedName>
        <fullName evidence="7">PhzF family phenazine biosynthesis protein</fullName>
    </recommendedName>
</protein>
<dbReference type="AlphaFoldDB" id="A0A242K4W9"/>
<keyword evidence="6" id="KW-1185">Reference proteome</keyword>